<dbReference type="RefSeq" id="WP_339943047.1">
    <property type="nucleotide sequence ID" value="NZ_BAABGA010000031.1"/>
</dbReference>
<feature type="compositionally biased region" description="Low complexity" evidence="1">
    <location>
        <begin position="166"/>
        <end position="176"/>
    </location>
</feature>
<dbReference type="Proteomes" id="UP001500840">
    <property type="component" value="Unassembled WGS sequence"/>
</dbReference>
<gene>
    <name evidence="3" type="ORF">GCM10023156_25250</name>
</gene>
<protein>
    <recommendedName>
        <fullName evidence="5">Secreted protein</fullName>
    </recommendedName>
</protein>
<sequence>MQNQRTLVFFFAYLALAIATLVTVRADEPSQARSAVPDGSPGQISDWALAGVIWSDASLTERLAIEAAKQAETPAQAETFKAIARQSSQLIDALEAFGWRHVDRATQTTNRESARNQESDSESTSLPSPEAVGQAIASSLDPVVGNQASMAAQRAARQREQRRDVAAGGEARTAAEGLKRFDTETPSGRDDPGLDDELIAPATRLEVAPYRVDDYIDETARESRNRADAIEDGVEGAIAAAAGQRGLQPPASDRISKREVMTRSATLPYAEDSIYDSNDFDPDVDYNINNPRPLDPPGTEGDTLGDRDDDIDLDDPAVVVDGEDEFIANSARRNASNGAVARETGARETGAAPTTAGRIDLDRYTSQRMEHLSDANWVQFHLEANQAVWRQFTNADNVVRRANDAMVKLKADVSVAKRATGDPRLREILEAVAD</sequence>
<accession>A0ABP8MRD9</accession>
<evidence type="ECO:0008006" key="5">
    <source>
        <dbReference type="Google" id="ProtNLM"/>
    </source>
</evidence>
<reference evidence="4" key="1">
    <citation type="journal article" date="2019" name="Int. J. Syst. Evol. Microbiol.">
        <title>The Global Catalogue of Microorganisms (GCM) 10K type strain sequencing project: providing services to taxonomists for standard genome sequencing and annotation.</title>
        <authorList>
            <consortium name="The Broad Institute Genomics Platform"/>
            <consortium name="The Broad Institute Genome Sequencing Center for Infectious Disease"/>
            <person name="Wu L."/>
            <person name="Ma J."/>
        </authorList>
    </citation>
    <scope>NUCLEOTIDE SEQUENCE [LARGE SCALE GENOMIC DNA]</scope>
    <source>
        <strain evidence="4">JCM 17759</strain>
    </source>
</reference>
<organism evidence="3 4">
    <name type="scientific">Novipirellula rosea</name>
    <dbReference type="NCBI Taxonomy" id="1031540"/>
    <lineage>
        <taxon>Bacteria</taxon>
        <taxon>Pseudomonadati</taxon>
        <taxon>Planctomycetota</taxon>
        <taxon>Planctomycetia</taxon>
        <taxon>Pirellulales</taxon>
        <taxon>Pirellulaceae</taxon>
        <taxon>Novipirellula</taxon>
    </lineage>
</organism>
<feature type="compositionally biased region" description="Basic and acidic residues" evidence="1">
    <location>
        <begin position="177"/>
        <end position="192"/>
    </location>
</feature>
<evidence type="ECO:0000256" key="2">
    <source>
        <dbReference type="SAM" id="SignalP"/>
    </source>
</evidence>
<evidence type="ECO:0000313" key="3">
    <source>
        <dbReference type="EMBL" id="GAA4453790.1"/>
    </source>
</evidence>
<proteinExistence type="predicted"/>
<feature type="signal peptide" evidence="2">
    <location>
        <begin position="1"/>
        <end position="26"/>
    </location>
</feature>
<comment type="caution">
    <text evidence="3">The sequence shown here is derived from an EMBL/GenBank/DDBJ whole genome shotgun (WGS) entry which is preliminary data.</text>
</comment>
<feature type="region of interest" description="Disordered" evidence="1">
    <location>
        <begin position="147"/>
        <end position="196"/>
    </location>
</feature>
<feature type="region of interest" description="Disordered" evidence="1">
    <location>
        <begin position="104"/>
        <end position="132"/>
    </location>
</feature>
<feature type="chain" id="PRO_5045514569" description="Secreted protein" evidence="2">
    <location>
        <begin position="27"/>
        <end position="434"/>
    </location>
</feature>
<evidence type="ECO:0000256" key="1">
    <source>
        <dbReference type="SAM" id="MobiDB-lite"/>
    </source>
</evidence>
<keyword evidence="2" id="KW-0732">Signal</keyword>
<evidence type="ECO:0000313" key="4">
    <source>
        <dbReference type="Proteomes" id="UP001500840"/>
    </source>
</evidence>
<dbReference type="EMBL" id="BAABGA010000031">
    <property type="protein sequence ID" value="GAA4453790.1"/>
    <property type="molecule type" value="Genomic_DNA"/>
</dbReference>
<feature type="region of interest" description="Disordered" evidence="1">
    <location>
        <begin position="273"/>
        <end position="314"/>
    </location>
</feature>
<keyword evidence="4" id="KW-1185">Reference proteome</keyword>
<name>A0ABP8MRD9_9BACT</name>